<dbReference type="PROSITE" id="PS51192">
    <property type="entry name" value="HELICASE_ATP_BIND_1"/>
    <property type="match status" value="1"/>
</dbReference>
<protein>
    <recommendedName>
        <fullName evidence="11">RNA helicase</fullName>
    </recommendedName>
</protein>
<dbReference type="PROSITE" id="PS51195">
    <property type="entry name" value="Q_MOTIF"/>
    <property type="match status" value="1"/>
</dbReference>
<gene>
    <name evidence="10" type="ORF">HAKA00212_LOCUS26770</name>
</gene>
<feature type="short sequence motif" description="Q motif" evidence="5">
    <location>
        <begin position="115"/>
        <end position="143"/>
    </location>
</feature>
<evidence type="ECO:0000256" key="2">
    <source>
        <dbReference type="ARBA" id="ARBA00022801"/>
    </source>
</evidence>
<keyword evidence="2" id="KW-0378">Hydrolase</keyword>
<dbReference type="Pfam" id="PF00271">
    <property type="entry name" value="Helicase_C"/>
    <property type="match status" value="1"/>
</dbReference>
<feature type="compositionally biased region" description="Gly residues" evidence="6">
    <location>
        <begin position="544"/>
        <end position="555"/>
    </location>
</feature>
<proteinExistence type="predicted"/>
<evidence type="ECO:0000256" key="4">
    <source>
        <dbReference type="ARBA" id="ARBA00022840"/>
    </source>
</evidence>
<name>A0A7S4DKM7_HETAK</name>
<dbReference type="InterPro" id="IPR011545">
    <property type="entry name" value="DEAD/DEAH_box_helicase_dom"/>
</dbReference>
<feature type="region of interest" description="Disordered" evidence="6">
    <location>
        <begin position="511"/>
        <end position="564"/>
    </location>
</feature>
<sequence length="564" mass="61815">MDRVMAFRALSRGSFPALTHALAYGAPLKCTPALICLRGLAGYQKTTAFSSRKAVSMAASKSERSAKFFRDWDDSSISRNRQRGSAVKKMENPAVLDRVLKNVQIDPMTYFYSQKEFQEIGASDEGIKALEAFGIKRPSKIQAMAHRVLSAGHTAIIADQTGSGKTLAYLLPLVERLRAEEVADPGCRARPGAPRMLVLAPTAELAAQVHLVAKGLSATCPLRSMCVTGSADFKQQVRLLKENPVDLLIATPGRVANLLEREVLTLEALRAAVLDEVDVLFLDESFDLGAVGAGAPRATQFVFVTATLPGEVADQVAGEFPDVKQVIGPGLHKVSPNLEQVIIDCSGPEGEKKTEETGFAHKRAALAQLMLTVRAHRTLVFCNTIENCRKVENALRRLDKRGDKHILLPYHNAIEPQKRGEHLRTFMRSNSLNPMVLICTDRASRGMDFEQAEVDHVVLFDFPRDAAEYVRRVGRTARAGRKGRVTALVFGRQLGLAREIIRLNRSGERLAELPSKSGSKDNQQDDDERMNGRRHAGRRSTGRQGSGRGGGSARGRGGRKPVRR</sequence>
<keyword evidence="1" id="KW-0547">Nucleotide-binding</keyword>
<dbReference type="Pfam" id="PF00270">
    <property type="entry name" value="DEAD"/>
    <property type="match status" value="1"/>
</dbReference>
<dbReference type="SMART" id="SM00487">
    <property type="entry name" value="DEXDc"/>
    <property type="match status" value="1"/>
</dbReference>
<feature type="compositionally biased region" description="Basic residues" evidence="6">
    <location>
        <begin position="532"/>
        <end position="541"/>
    </location>
</feature>
<dbReference type="PROSITE" id="PS51194">
    <property type="entry name" value="HELICASE_CTER"/>
    <property type="match status" value="1"/>
</dbReference>
<dbReference type="GO" id="GO:0003724">
    <property type="term" value="F:RNA helicase activity"/>
    <property type="evidence" value="ECO:0007669"/>
    <property type="project" value="InterPro"/>
</dbReference>
<dbReference type="InterPro" id="IPR014014">
    <property type="entry name" value="RNA_helicase_DEAD_Q_motif"/>
</dbReference>
<evidence type="ECO:0000259" key="9">
    <source>
        <dbReference type="PROSITE" id="PS51195"/>
    </source>
</evidence>
<organism evidence="10">
    <name type="scientific">Heterosigma akashiwo</name>
    <name type="common">Chromophytic alga</name>
    <name type="synonym">Heterosigma carterae</name>
    <dbReference type="NCBI Taxonomy" id="2829"/>
    <lineage>
        <taxon>Eukaryota</taxon>
        <taxon>Sar</taxon>
        <taxon>Stramenopiles</taxon>
        <taxon>Ochrophyta</taxon>
        <taxon>Raphidophyceae</taxon>
        <taxon>Chattonellales</taxon>
        <taxon>Chattonellaceae</taxon>
        <taxon>Heterosigma</taxon>
    </lineage>
</organism>
<reference evidence="10" key="1">
    <citation type="submission" date="2021-01" db="EMBL/GenBank/DDBJ databases">
        <authorList>
            <person name="Corre E."/>
            <person name="Pelletier E."/>
            <person name="Niang G."/>
            <person name="Scheremetjew M."/>
            <person name="Finn R."/>
            <person name="Kale V."/>
            <person name="Holt S."/>
            <person name="Cochrane G."/>
            <person name="Meng A."/>
            <person name="Brown T."/>
            <person name="Cohen L."/>
        </authorList>
    </citation>
    <scope>NUCLEOTIDE SEQUENCE</scope>
    <source>
        <strain evidence="10">CCMP3107</strain>
    </source>
</reference>
<evidence type="ECO:0000256" key="6">
    <source>
        <dbReference type="SAM" id="MobiDB-lite"/>
    </source>
</evidence>
<evidence type="ECO:0000259" key="7">
    <source>
        <dbReference type="PROSITE" id="PS51192"/>
    </source>
</evidence>
<dbReference type="PANTHER" id="PTHR47960">
    <property type="entry name" value="DEAD-BOX ATP-DEPENDENT RNA HELICASE 50"/>
    <property type="match status" value="1"/>
</dbReference>
<dbReference type="SMART" id="SM00490">
    <property type="entry name" value="HELICc"/>
    <property type="match status" value="1"/>
</dbReference>
<dbReference type="CDD" id="cd18787">
    <property type="entry name" value="SF2_C_DEAD"/>
    <property type="match status" value="1"/>
</dbReference>
<evidence type="ECO:0000256" key="5">
    <source>
        <dbReference type="PROSITE-ProRule" id="PRU00552"/>
    </source>
</evidence>
<keyword evidence="4" id="KW-0067">ATP-binding</keyword>
<accession>A0A7S4DKM7</accession>
<dbReference type="EMBL" id="HBIU01062212">
    <property type="protein sequence ID" value="CAE0655126.1"/>
    <property type="molecule type" value="Transcribed_RNA"/>
</dbReference>
<dbReference type="SUPFAM" id="SSF52540">
    <property type="entry name" value="P-loop containing nucleoside triphosphate hydrolases"/>
    <property type="match status" value="1"/>
</dbReference>
<dbReference type="InterPro" id="IPR027417">
    <property type="entry name" value="P-loop_NTPase"/>
</dbReference>
<dbReference type="InterPro" id="IPR014001">
    <property type="entry name" value="Helicase_ATP-bd"/>
</dbReference>
<dbReference type="GO" id="GO:0003676">
    <property type="term" value="F:nucleic acid binding"/>
    <property type="evidence" value="ECO:0007669"/>
    <property type="project" value="InterPro"/>
</dbReference>
<dbReference type="AlphaFoldDB" id="A0A7S4DKM7"/>
<feature type="domain" description="Helicase C-terminal" evidence="8">
    <location>
        <begin position="365"/>
        <end position="521"/>
    </location>
</feature>
<dbReference type="CDD" id="cd00268">
    <property type="entry name" value="DEADc"/>
    <property type="match status" value="1"/>
</dbReference>
<feature type="domain" description="Helicase ATP-binding" evidence="7">
    <location>
        <begin position="146"/>
        <end position="326"/>
    </location>
</feature>
<dbReference type="GO" id="GO:0005524">
    <property type="term" value="F:ATP binding"/>
    <property type="evidence" value="ECO:0007669"/>
    <property type="project" value="UniProtKB-KW"/>
</dbReference>
<evidence type="ECO:0000259" key="8">
    <source>
        <dbReference type="PROSITE" id="PS51194"/>
    </source>
</evidence>
<dbReference type="Gene3D" id="3.40.50.300">
    <property type="entry name" value="P-loop containing nucleotide triphosphate hydrolases"/>
    <property type="match status" value="2"/>
</dbReference>
<keyword evidence="3" id="KW-0347">Helicase</keyword>
<evidence type="ECO:0000256" key="3">
    <source>
        <dbReference type="ARBA" id="ARBA00022806"/>
    </source>
</evidence>
<evidence type="ECO:0008006" key="11">
    <source>
        <dbReference type="Google" id="ProtNLM"/>
    </source>
</evidence>
<dbReference type="GO" id="GO:0016787">
    <property type="term" value="F:hydrolase activity"/>
    <property type="evidence" value="ECO:0007669"/>
    <property type="project" value="UniProtKB-KW"/>
</dbReference>
<evidence type="ECO:0000313" key="10">
    <source>
        <dbReference type="EMBL" id="CAE0655126.1"/>
    </source>
</evidence>
<feature type="domain" description="DEAD-box RNA helicase Q" evidence="9">
    <location>
        <begin position="115"/>
        <end position="143"/>
    </location>
</feature>
<dbReference type="InterPro" id="IPR044742">
    <property type="entry name" value="DEAD/DEAH_RhlB"/>
</dbReference>
<evidence type="ECO:0000256" key="1">
    <source>
        <dbReference type="ARBA" id="ARBA00022741"/>
    </source>
</evidence>
<dbReference type="InterPro" id="IPR001650">
    <property type="entry name" value="Helicase_C-like"/>
</dbReference>